<dbReference type="Pfam" id="PF07992">
    <property type="entry name" value="Pyr_redox_2"/>
    <property type="match status" value="1"/>
</dbReference>
<dbReference type="InterPro" id="IPR036188">
    <property type="entry name" value="FAD/NAD-bd_sf"/>
</dbReference>
<gene>
    <name evidence="2" type="ORF">B1A_13552</name>
</gene>
<dbReference type="GO" id="GO:0016491">
    <property type="term" value="F:oxidoreductase activity"/>
    <property type="evidence" value="ECO:0007669"/>
    <property type="project" value="InterPro"/>
</dbReference>
<organism evidence="2">
    <name type="scientific">mine drainage metagenome</name>
    <dbReference type="NCBI Taxonomy" id="410659"/>
    <lineage>
        <taxon>unclassified sequences</taxon>
        <taxon>metagenomes</taxon>
        <taxon>ecological metagenomes</taxon>
    </lineage>
</organism>
<dbReference type="InterPro" id="IPR009051">
    <property type="entry name" value="Helical_ferredxn"/>
</dbReference>
<feature type="non-terminal residue" evidence="2">
    <location>
        <position position="499"/>
    </location>
</feature>
<evidence type="ECO:0000313" key="2">
    <source>
        <dbReference type="EMBL" id="EQD50134.1"/>
    </source>
</evidence>
<dbReference type="InterPro" id="IPR023753">
    <property type="entry name" value="FAD/NAD-binding_dom"/>
</dbReference>
<proteinExistence type="predicted"/>
<accession>T1BAW6</accession>
<dbReference type="EMBL" id="AUZX01009919">
    <property type="protein sequence ID" value="EQD50134.1"/>
    <property type="molecule type" value="Genomic_DNA"/>
</dbReference>
<dbReference type="GO" id="GO:0051536">
    <property type="term" value="F:iron-sulfur cluster binding"/>
    <property type="evidence" value="ECO:0007669"/>
    <property type="project" value="InterPro"/>
</dbReference>
<dbReference type="PRINTS" id="PR00368">
    <property type="entry name" value="FADPNR"/>
</dbReference>
<dbReference type="PANTHER" id="PTHR42783">
    <property type="entry name" value="GLUTAMATE SYNTHASE [NADPH] SMALL CHAIN"/>
    <property type="match status" value="1"/>
</dbReference>
<reference evidence="2" key="1">
    <citation type="submission" date="2013-08" db="EMBL/GenBank/DDBJ databases">
        <authorList>
            <person name="Mendez C."/>
            <person name="Richter M."/>
            <person name="Ferrer M."/>
            <person name="Sanchez J."/>
        </authorList>
    </citation>
    <scope>NUCLEOTIDE SEQUENCE</scope>
</reference>
<dbReference type="Gene3D" id="1.10.1060.10">
    <property type="entry name" value="Alpha-helical ferredoxin"/>
    <property type="match status" value="1"/>
</dbReference>
<protein>
    <submittedName>
        <fullName evidence="2">Bifunctional glutamate synthase subunit beta/2-polyprenylphenol hydroxylase</fullName>
    </submittedName>
</protein>
<name>T1BAW6_9ZZZZ</name>
<comment type="caution">
    <text evidence="2">The sequence shown here is derived from an EMBL/GenBank/DDBJ whole genome shotgun (WGS) entry which is preliminary data.</text>
</comment>
<dbReference type="SUPFAM" id="SSF46548">
    <property type="entry name" value="alpha-helical ferredoxin"/>
    <property type="match status" value="1"/>
</dbReference>
<dbReference type="AlphaFoldDB" id="T1BAW6"/>
<evidence type="ECO:0000259" key="1">
    <source>
        <dbReference type="Pfam" id="PF07992"/>
    </source>
</evidence>
<feature type="non-terminal residue" evidence="2">
    <location>
        <position position="1"/>
    </location>
</feature>
<dbReference type="Gene3D" id="3.50.50.60">
    <property type="entry name" value="FAD/NAD(P)-binding domain"/>
    <property type="match status" value="2"/>
</dbReference>
<sequence>TGCPLGERISEMHEAKRRGHVLSALAIACVDNPLLAGTGHRICNDCMVSCIYQKQHRDPVNVPQAETRILKDVLELPWGFEIYSLLTRWNPLNFRRPLPRPPSGRSVLVVGAGPAGYTLAHHLLNDGHAVALIDGLKIEPLPPELTGRDGGGPRFGLIRRIDVLRESLAERVSAGFGGVAEYGITVRWDKNFLKILRLLLERRTQFALLGAIRFGGALGVEDAFALGFDHIALCMGAGRPTLLEIPNGLARGVRQASDFLMALQLTGAARADTLANLQMRLPVAVIGGGLTAIDTCTEALAYYPVQVERFRMRYESLCARFGAEQVRGGWTDEDRTIAEEFLEHALALRAERAAAERDGREPDIVGLLRSWGGARILYRRVMTASPAYKNHEEIIKALEEGISYAENLQPLAVQLDRFGHACGLSVRDAVTGAQSTVAARTVLIAAGTVPNTVLASEAPVLRLDGSHFQAYDESGAPVSPERCGKPAATHVVAHLAADG</sequence>
<feature type="domain" description="FAD/NAD(P)-binding" evidence="1">
    <location>
        <begin position="106"/>
        <end position="300"/>
    </location>
</feature>
<dbReference type="SUPFAM" id="SSF51905">
    <property type="entry name" value="FAD/NAD(P)-binding domain"/>
    <property type="match status" value="1"/>
</dbReference>
<reference evidence="2" key="2">
    <citation type="journal article" date="2014" name="ISME J.">
        <title>Microbial stratification in low pH oxic and suboxic macroscopic growths along an acid mine drainage.</title>
        <authorList>
            <person name="Mendez-Garcia C."/>
            <person name="Mesa V."/>
            <person name="Sprenger R.R."/>
            <person name="Richter M."/>
            <person name="Diez M.S."/>
            <person name="Solano J."/>
            <person name="Bargiela R."/>
            <person name="Golyshina O.V."/>
            <person name="Manteca A."/>
            <person name="Ramos J.L."/>
            <person name="Gallego J.R."/>
            <person name="Llorente I."/>
            <person name="Martins Dos Santos V.A."/>
            <person name="Jensen O.N."/>
            <person name="Pelaez A.I."/>
            <person name="Sanchez J."/>
            <person name="Ferrer M."/>
        </authorList>
    </citation>
    <scope>NUCLEOTIDE SEQUENCE</scope>
</reference>
<dbReference type="PANTHER" id="PTHR42783:SF3">
    <property type="entry name" value="GLUTAMATE SYNTHASE [NADPH] SMALL CHAIN-RELATED"/>
    <property type="match status" value="1"/>
</dbReference>